<evidence type="ECO:0000313" key="2">
    <source>
        <dbReference type="EMBL" id="MCG2587981.1"/>
    </source>
</evidence>
<reference evidence="2" key="2">
    <citation type="submission" date="2024-05" db="EMBL/GenBank/DDBJ databases">
        <title>Rhodohalobacter halophilus gen. nov., sp. nov., a moderately halophilic member of the family Balneolaceae.</title>
        <authorList>
            <person name="Xia J."/>
        </authorList>
    </citation>
    <scope>NUCLEOTIDE SEQUENCE</scope>
    <source>
        <strain evidence="2">WB101</strain>
    </source>
</reference>
<sequence length="87" mass="9714">MNPTVEAVANKTDSKLIIKDKTKKKPESVSPHSIKKLTNENLLDMTFISKTNKPVYIRVQSVVDDGGNGEERVEVEVGEAEEEEEDL</sequence>
<dbReference type="RefSeq" id="WP_237852825.1">
    <property type="nucleotide sequence ID" value="NZ_JAKLWS010000004.1"/>
</dbReference>
<accession>A0ABS9KAV5</accession>
<organism evidence="2 3">
    <name type="scientific">Rhodohalobacter sulfatireducens</name>
    <dbReference type="NCBI Taxonomy" id="2911366"/>
    <lineage>
        <taxon>Bacteria</taxon>
        <taxon>Pseudomonadati</taxon>
        <taxon>Balneolota</taxon>
        <taxon>Balneolia</taxon>
        <taxon>Balneolales</taxon>
        <taxon>Balneolaceae</taxon>
        <taxon>Rhodohalobacter</taxon>
    </lineage>
</organism>
<evidence type="ECO:0000256" key="1">
    <source>
        <dbReference type="SAM" id="MobiDB-lite"/>
    </source>
</evidence>
<reference evidence="2" key="1">
    <citation type="submission" date="2022-01" db="EMBL/GenBank/DDBJ databases">
        <authorList>
            <person name="Wang Y."/>
        </authorList>
    </citation>
    <scope>NUCLEOTIDE SEQUENCE</scope>
    <source>
        <strain evidence="2">WB101</strain>
    </source>
</reference>
<protein>
    <submittedName>
        <fullName evidence="2">Uncharacterized protein</fullName>
    </submittedName>
</protein>
<comment type="caution">
    <text evidence="2">The sequence shown here is derived from an EMBL/GenBank/DDBJ whole genome shotgun (WGS) entry which is preliminary data.</text>
</comment>
<dbReference type="Proteomes" id="UP001165366">
    <property type="component" value="Unassembled WGS sequence"/>
</dbReference>
<proteinExistence type="predicted"/>
<evidence type="ECO:0000313" key="3">
    <source>
        <dbReference type="Proteomes" id="UP001165366"/>
    </source>
</evidence>
<gene>
    <name evidence="2" type="ORF">L6773_05360</name>
</gene>
<dbReference type="EMBL" id="JAKLWS010000004">
    <property type="protein sequence ID" value="MCG2587981.1"/>
    <property type="molecule type" value="Genomic_DNA"/>
</dbReference>
<feature type="region of interest" description="Disordered" evidence="1">
    <location>
        <begin position="67"/>
        <end position="87"/>
    </location>
</feature>
<feature type="compositionally biased region" description="Acidic residues" evidence="1">
    <location>
        <begin position="76"/>
        <end position="87"/>
    </location>
</feature>
<keyword evidence="3" id="KW-1185">Reference proteome</keyword>
<name>A0ABS9KAV5_9BACT</name>